<dbReference type="OrthoDB" id="9805817at2"/>
<dbReference type="InterPro" id="IPR025350">
    <property type="entry name" value="DUF4254"/>
</dbReference>
<keyword evidence="1" id="KW-0175">Coiled coil</keyword>
<proteinExistence type="predicted"/>
<evidence type="ECO:0000313" key="2">
    <source>
        <dbReference type="EMBL" id="SEQ51383.1"/>
    </source>
</evidence>
<feature type="coiled-coil region" evidence="1">
    <location>
        <begin position="61"/>
        <end position="88"/>
    </location>
</feature>
<name>A0A1H9GN10_9BACT</name>
<accession>A0A1H9GN10</accession>
<dbReference type="AlphaFoldDB" id="A0A1H9GN10"/>
<sequence length="200" mass="23643">MINVEKILIYQKQLVADWHEKLEATETILPWKYIEENHFYNFSLWHEEDVARIKNIDDARIVLAKRNIDRFNQNRNNAMERIDEWVLNFTEKNGQAGADAMMHSETPGMMIDRLSIMALKRYHMQEEVDRIDASPDHIAKCAGKVAVLDEQIKDLANTLKRILSELETGTLKFKVYRQFKMYNDPSLNPELYKRQQQSVE</sequence>
<evidence type="ECO:0000313" key="3">
    <source>
        <dbReference type="Proteomes" id="UP000199021"/>
    </source>
</evidence>
<keyword evidence="3" id="KW-1185">Reference proteome</keyword>
<evidence type="ECO:0008006" key="4">
    <source>
        <dbReference type="Google" id="ProtNLM"/>
    </source>
</evidence>
<dbReference type="RefSeq" id="WP_090168298.1">
    <property type="nucleotide sequence ID" value="NZ_FOFB01000011.1"/>
</dbReference>
<dbReference type="Proteomes" id="UP000199021">
    <property type="component" value="Unassembled WGS sequence"/>
</dbReference>
<dbReference type="EMBL" id="FOFB01000011">
    <property type="protein sequence ID" value="SEQ51383.1"/>
    <property type="molecule type" value="Genomic_DNA"/>
</dbReference>
<dbReference type="Pfam" id="PF14063">
    <property type="entry name" value="DUF4254"/>
    <property type="match status" value="1"/>
</dbReference>
<reference evidence="3" key="1">
    <citation type="submission" date="2016-10" db="EMBL/GenBank/DDBJ databases">
        <authorList>
            <person name="Varghese N."/>
            <person name="Submissions S."/>
        </authorList>
    </citation>
    <scope>NUCLEOTIDE SEQUENCE [LARGE SCALE GENOMIC DNA]</scope>
    <source>
        <strain evidence="3">DSM 24740</strain>
    </source>
</reference>
<evidence type="ECO:0000256" key="1">
    <source>
        <dbReference type="SAM" id="Coils"/>
    </source>
</evidence>
<dbReference type="STRING" id="478744.SAMN05444359_11127"/>
<gene>
    <name evidence="2" type="ORF">SAMN05444359_11127</name>
</gene>
<protein>
    <recommendedName>
        <fullName evidence="4">DUF4254 domain-containing protein</fullName>
    </recommendedName>
</protein>
<organism evidence="2 3">
    <name type="scientific">Neolewinella agarilytica</name>
    <dbReference type="NCBI Taxonomy" id="478744"/>
    <lineage>
        <taxon>Bacteria</taxon>
        <taxon>Pseudomonadati</taxon>
        <taxon>Bacteroidota</taxon>
        <taxon>Saprospiria</taxon>
        <taxon>Saprospirales</taxon>
        <taxon>Lewinellaceae</taxon>
        <taxon>Neolewinella</taxon>
    </lineage>
</organism>
<dbReference type="InParanoid" id="A0A1H9GN10"/>